<protein>
    <submittedName>
        <fullName evidence="1">Uncharacterized protein</fullName>
    </submittedName>
</protein>
<name>A0AAW1IFV7_POPJA</name>
<reference evidence="1 2" key="1">
    <citation type="journal article" date="2024" name="BMC Genomics">
        <title>De novo assembly and annotation of Popillia japonica's genome with initial clues to its potential as an invasive pest.</title>
        <authorList>
            <person name="Cucini C."/>
            <person name="Boschi S."/>
            <person name="Funari R."/>
            <person name="Cardaioli E."/>
            <person name="Iannotti N."/>
            <person name="Marturano G."/>
            <person name="Paoli F."/>
            <person name="Bruttini M."/>
            <person name="Carapelli A."/>
            <person name="Frati F."/>
            <person name="Nardi F."/>
        </authorList>
    </citation>
    <scope>NUCLEOTIDE SEQUENCE [LARGE SCALE GENOMIC DNA]</scope>
    <source>
        <strain evidence="1">DMR45628</strain>
    </source>
</reference>
<evidence type="ECO:0000313" key="2">
    <source>
        <dbReference type="Proteomes" id="UP001458880"/>
    </source>
</evidence>
<organism evidence="1 2">
    <name type="scientific">Popillia japonica</name>
    <name type="common">Japanese beetle</name>
    <dbReference type="NCBI Taxonomy" id="7064"/>
    <lineage>
        <taxon>Eukaryota</taxon>
        <taxon>Metazoa</taxon>
        <taxon>Ecdysozoa</taxon>
        <taxon>Arthropoda</taxon>
        <taxon>Hexapoda</taxon>
        <taxon>Insecta</taxon>
        <taxon>Pterygota</taxon>
        <taxon>Neoptera</taxon>
        <taxon>Endopterygota</taxon>
        <taxon>Coleoptera</taxon>
        <taxon>Polyphaga</taxon>
        <taxon>Scarabaeiformia</taxon>
        <taxon>Scarabaeidae</taxon>
        <taxon>Rutelinae</taxon>
        <taxon>Popillia</taxon>
    </lineage>
</organism>
<dbReference type="Proteomes" id="UP001458880">
    <property type="component" value="Unassembled WGS sequence"/>
</dbReference>
<dbReference type="EMBL" id="JASPKY010000596">
    <property type="protein sequence ID" value="KAK9688320.1"/>
    <property type="molecule type" value="Genomic_DNA"/>
</dbReference>
<dbReference type="AlphaFoldDB" id="A0AAW1IFV7"/>
<accession>A0AAW1IFV7</accession>
<keyword evidence="2" id="KW-1185">Reference proteome</keyword>
<proteinExistence type="predicted"/>
<sequence>MVQSQEACPQAAIEDVIQKETPLHASIARHEEGQKKIVLLTETHQRQTSAKNEEATSDQLSSFRRYLHVTTTNTPEKLKLEKKKDGDIGERKILKIFYCEDRVENPRRYLHVTTTNTPEKLKLAPEKLKLKKKKDGDIGERKILKIFYCEDRRRPSLPLQGTNSFDRNILKLEKKKDGDIRERKILKIFYCEDRTNWHPHEHKIQLAPTNSREDLPSFRRYLHVTTTNTPEKLKLEKKKDGDIGERKVLKIFYCEDRVERSNKHKIQLAPTNSREDLPSPSKYIFITRYLHVTTTNTPEKLKLEKKKDGDIGEKKILKIFYCEDRVEAGEEERW</sequence>
<gene>
    <name evidence="1" type="ORF">QE152_g35652</name>
</gene>
<comment type="caution">
    <text evidence="1">The sequence shown here is derived from an EMBL/GenBank/DDBJ whole genome shotgun (WGS) entry which is preliminary data.</text>
</comment>
<evidence type="ECO:0000313" key="1">
    <source>
        <dbReference type="EMBL" id="KAK9688320.1"/>
    </source>
</evidence>